<organism evidence="3 4">
    <name type="scientific">Lactuca sativa</name>
    <name type="common">Garden lettuce</name>
    <dbReference type="NCBI Taxonomy" id="4236"/>
    <lineage>
        <taxon>Eukaryota</taxon>
        <taxon>Viridiplantae</taxon>
        <taxon>Streptophyta</taxon>
        <taxon>Embryophyta</taxon>
        <taxon>Tracheophyta</taxon>
        <taxon>Spermatophyta</taxon>
        <taxon>Magnoliopsida</taxon>
        <taxon>eudicotyledons</taxon>
        <taxon>Gunneridae</taxon>
        <taxon>Pentapetalae</taxon>
        <taxon>asterids</taxon>
        <taxon>campanulids</taxon>
        <taxon>Asterales</taxon>
        <taxon>Asteraceae</taxon>
        <taxon>Cichorioideae</taxon>
        <taxon>Cichorieae</taxon>
        <taxon>Lactucinae</taxon>
        <taxon>Lactuca</taxon>
    </lineage>
</organism>
<dbReference type="EMBL" id="NBSK02000002">
    <property type="protein sequence ID" value="KAJ0222787.1"/>
    <property type="molecule type" value="Genomic_DNA"/>
</dbReference>
<dbReference type="Proteomes" id="UP000235145">
    <property type="component" value="Unassembled WGS sequence"/>
</dbReference>
<dbReference type="AlphaFoldDB" id="A0A9R1WA05"/>
<reference evidence="3 4" key="1">
    <citation type="journal article" date="2017" name="Nat. Commun.">
        <title>Genome assembly with in vitro proximity ligation data and whole-genome triplication in lettuce.</title>
        <authorList>
            <person name="Reyes-Chin-Wo S."/>
            <person name="Wang Z."/>
            <person name="Yang X."/>
            <person name="Kozik A."/>
            <person name="Arikit S."/>
            <person name="Song C."/>
            <person name="Xia L."/>
            <person name="Froenicke L."/>
            <person name="Lavelle D.O."/>
            <person name="Truco M.J."/>
            <person name="Xia R."/>
            <person name="Zhu S."/>
            <person name="Xu C."/>
            <person name="Xu H."/>
            <person name="Xu X."/>
            <person name="Cox K."/>
            <person name="Korf I."/>
            <person name="Meyers B.C."/>
            <person name="Michelmore R.W."/>
        </authorList>
    </citation>
    <scope>NUCLEOTIDE SEQUENCE [LARGE SCALE GENOMIC DNA]</scope>
    <source>
        <strain evidence="4">cv. Salinas</strain>
        <tissue evidence="3">Seedlings</tissue>
    </source>
</reference>
<evidence type="ECO:0000256" key="1">
    <source>
        <dbReference type="SAM" id="MobiDB-lite"/>
    </source>
</evidence>
<name>A0A9R1WA05_LACSA</name>
<keyword evidence="4" id="KW-1185">Reference proteome</keyword>
<feature type="region of interest" description="Disordered" evidence="1">
    <location>
        <begin position="182"/>
        <end position="202"/>
    </location>
</feature>
<accession>A0A9R1WA05</accession>
<evidence type="ECO:0000313" key="4">
    <source>
        <dbReference type="Proteomes" id="UP000235145"/>
    </source>
</evidence>
<comment type="caution">
    <text evidence="3">The sequence shown here is derived from an EMBL/GenBank/DDBJ whole genome shotgun (WGS) entry which is preliminary data.</text>
</comment>
<evidence type="ECO:0000256" key="2">
    <source>
        <dbReference type="SAM" id="Phobius"/>
    </source>
</evidence>
<keyword evidence="2" id="KW-0812">Transmembrane</keyword>
<sequence length="222" mass="25339">MSRKDQLMRSTPTNPYRFWERFQPSSQVIPLPAFPTDYAFIKWYGICLRGFFRYWFARVFSLSSGVVSLIASIGFLTYEGKFVEEMAPVFSRNAWHCGWHFTEYVYRRLIYRLLFSSVFTSLRCCPAPSSTALSTNLRRNHRQHCRPISGAIIDSIVDQSRIDNLSVGRYISGLNRRPILSPAPSSTDSPSHPSPPTATGMLPPHLLSLASPHLLVCVDLYR</sequence>
<keyword evidence="2" id="KW-0472">Membrane</keyword>
<dbReference type="Pfam" id="PF05212">
    <property type="entry name" value="DUF707"/>
    <property type="match status" value="1"/>
</dbReference>
<feature type="transmembrane region" description="Helical" evidence="2">
    <location>
        <begin position="59"/>
        <end position="78"/>
    </location>
</feature>
<dbReference type="InterPro" id="IPR007877">
    <property type="entry name" value="DUF707"/>
</dbReference>
<keyword evidence="2" id="KW-1133">Transmembrane helix</keyword>
<gene>
    <name evidence="3" type="ORF">LSAT_V11C200061550</name>
</gene>
<evidence type="ECO:0000313" key="3">
    <source>
        <dbReference type="EMBL" id="KAJ0222787.1"/>
    </source>
</evidence>
<protein>
    <submittedName>
        <fullName evidence="3">Uncharacterized protein</fullName>
    </submittedName>
</protein>
<proteinExistence type="predicted"/>